<accession>A0A2I1HFX2</accession>
<dbReference type="PANTHER" id="PTHR41391">
    <property type="entry name" value="RESTRICTION OF TELOMERE CAPPING PROTEIN 4"/>
    <property type="match status" value="1"/>
</dbReference>
<evidence type="ECO:0000313" key="9">
    <source>
        <dbReference type="EMBL" id="PKY57777.1"/>
    </source>
</evidence>
<evidence type="ECO:0000256" key="1">
    <source>
        <dbReference type="ARBA" id="ARBA00002738"/>
    </source>
</evidence>
<dbReference type="InterPro" id="IPR039024">
    <property type="entry name" value="RTC4"/>
</dbReference>
<name>A0A2I1HFX2_9GLOM</name>
<feature type="domain" description="Restriction of telomere capping protein 4 C-terminal" evidence="8">
    <location>
        <begin position="99"/>
        <end position="159"/>
    </location>
</feature>
<evidence type="ECO:0000256" key="4">
    <source>
        <dbReference type="ARBA" id="ARBA00009461"/>
    </source>
</evidence>
<dbReference type="VEuPathDB" id="FungiDB:RhiirA1_475349"/>
<comment type="caution">
    <text evidence="9">The sequence shown here is derived from an EMBL/GenBank/DDBJ whole genome shotgun (WGS) entry which is preliminary data.</text>
</comment>
<evidence type="ECO:0000256" key="6">
    <source>
        <dbReference type="ARBA" id="ARBA00022490"/>
    </source>
</evidence>
<keyword evidence="10" id="KW-1185">Reference proteome</keyword>
<evidence type="ECO:0000256" key="7">
    <source>
        <dbReference type="ARBA" id="ARBA00023242"/>
    </source>
</evidence>
<dbReference type="Pfam" id="PF14474">
    <property type="entry name" value="RTC4"/>
    <property type="match status" value="1"/>
</dbReference>
<reference evidence="9 10" key="1">
    <citation type="submission" date="2015-10" db="EMBL/GenBank/DDBJ databases">
        <title>Genome analyses suggest a sexual origin of heterokaryosis in a supposedly ancient asexual fungus.</title>
        <authorList>
            <person name="Ropars J."/>
            <person name="Sedzielewska K."/>
            <person name="Noel J."/>
            <person name="Charron P."/>
            <person name="Farinelli L."/>
            <person name="Marton T."/>
            <person name="Kruger M."/>
            <person name="Pelin A."/>
            <person name="Brachmann A."/>
            <person name="Corradi N."/>
        </authorList>
    </citation>
    <scope>NUCLEOTIDE SEQUENCE [LARGE SCALE GENOMIC DNA]</scope>
    <source>
        <strain evidence="9 10">A4</strain>
    </source>
</reference>
<dbReference type="PANTHER" id="PTHR41391:SF1">
    <property type="entry name" value="RESTRICTION OF TELOMERE CAPPING PROTEIN 4"/>
    <property type="match status" value="1"/>
</dbReference>
<dbReference type="AlphaFoldDB" id="A0A2I1HFX2"/>
<comment type="similarity">
    <text evidence="4">Belongs to the RTC4 family.</text>
</comment>
<dbReference type="GO" id="GO:0005737">
    <property type="term" value="C:cytoplasm"/>
    <property type="evidence" value="ECO:0007669"/>
    <property type="project" value="UniProtKB-SubCell"/>
</dbReference>
<protein>
    <recommendedName>
        <fullName evidence="5">Restriction of telomere capping protein 4</fullName>
    </recommendedName>
</protein>
<sequence>MKLSITCPFCNEILPDLISDQMKLALDRINNKQGKISELDWMDFCFIYFTELSIIPNNITNKYFFIINFNELSHHINRFKDDLTEIINGNTYSYYFSFTKQPGYYGTKGVLLIANILIDLFITTNILTPVNSYPLQIANYIQKVFIPKIAMRLIFEDIGDNSSLEIT</sequence>
<evidence type="ECO:0000256" key="2">
    <source>
        <dbReference type="ARBA" id="ARBA00004123"/>
    </source>
</evidence>
<dbReference type="Proteomes" id="UP000234323">
    <property type="component" value="Unassembled WGS sequence"/>
</dbReference>
<evidence type="ECO:0000256" key="3">
    <source>
        <dbReference type="ARBA" id="ARBA00004496"/>
    </source>
</evidence>
<dbReference type="InterPro" id="IPR028094">
    <property type="entry name" value="RTC4_C"/>
</dbReference>
<comment type="subcellular location">
    <subcellularLocation>
        <location evidence="3">Cytoplasm</location>
    </subcellularLocation>
    <subcellularLocation>
        <location evidence="2">Nucleus</location>
    </subcellularLocation>
</comment>
<dbReference type="GO" id="GO:0005634">
    <property type="term" value="C:nucleus"/>
    <property type="evidence" value="ECO:0007669"/>
    <property type="project" value="UniProtKB-SubCell"/>
</dbReference>
<organism evidence="9 10">
    <name type="scientific">Rhizophagus irregularis</name>
    <dbReference type="NCBI Taxonomy" id="588596"/>
    <lineage>
        <taxon>Eukaryota</taxon>
        <taxon>Fungi</taxon>
        <taxon>Fungi incertae sedis</taxon>
        <taxon>Mucoromycota</taxon>
        <taxon>Glomeromycotina</taxon>
        <taxon>Glomeromycetes</taxon>
        <taxon>Glomerales</taxon>
        <taxon>Glomeraceae</taxon>
        <taxon>Rhizophagus</taxon>
    </lineage>
</organism>
<dbReference type="EMBL" id="LLXI01002696">
    <property type="protein sequence ID" value="PKY57777.1"/>
    <property type="molecule type" value="Genomic_DNA"/>
</dbReference>
<gene>
    <name evidence="9" type="ORF">RhiirA4_479108</name>
</gene>
<keyword evidence="6" id="KW-0963">Cytoplasm</keyword>
<evidence type="ECO:0000259" key="8">
    <source>
        <dbReference type="Pfam" id="PF14474"/>
    </source>
</evidence>
<evidence type="ECO:0000256" key="5">
    <source>
        <dbReference type="ARBA" id="ARBA00015162"/>
    </source>
</evidence>
<proteinExistence type="inferred from homology"/>
<keyword evidence="7" id="KW-0539">Nucleus</keyword>
<evidence type="ECO:0000313" key="10">
    <source>
        <dbReference type="Proteomes" id="UP000234323"/>
    </source>
</evidence>
<comment type="function">
    <text evidence="1">May be involved in a process influencing telomere capping.</text>
</comment>